<evidence type="ECO:0000256" key="1">
    <source>
        <dbReference type="SAM" id="MobiDB-lite"/>
    </source>
</evidence>
<evidence type="ECO:0000313" key="2">
    <source>
        <dbReference type="EMBL" id="MFL4472085.1"/>
    </source>
</evidence>
<proteinExistence type="predicted"/>
<dbReference type="RefSeq" id="WP_407593964.1">
    <property type="nucleotide sequence ID" value="NZ_JBHDIY010000002.1"/>
</dbReference>
<dbReference type="Proteomes" id="UP001627408">
    <property type="component" value="Unassembled WGS sequence"/>
</dbReference>
<sequence length="1330" mass="133705">MTLDAVKKSASALERYAIQVISMIAAQGALRTDLDATELARLTTAFTDPAKANAFLTEMPKNPGAKAILAAFDNPAELAALVDGTLGGDMRALGLVAAKGCGGDVGKLKDFATTFAGNADFQVVMDKGGMTKRPEALAALLQGCGGTASELAKVVDKFKAPGDAAKLEKALGAGGLAQCPDALGALVTGDDGATLKKLADGFTTDDDLTRLNTMLTEGGLDGSASGRPGLLADVIRTGLDDDPTRLKELYDGFHTDPGVAPAVSHLDQFEHMITAFDGEDGKAGERLKSTLEGFVFRDGCSTADAAKRLQDPFMTKLEQMARSNGTPDVTAGAADRSADAAAAGAPRAPDAIGGAMTTLLAAGGPGATLDQGQIALMLGPDAAALALSSTGLENRAAALEKTPAAGDADDEYSAQTEVLTGELSTATDALLKAATGVEITAIKALEAQADALMTRAGSEPDDDKRSAAIVAVRAAGQAIDTALARLSSHALSQTAEAGSAAVGIAETLALRSGASDAEKAVLNELAAAAMDGAVAAAAASGTPAETAAAAKAQVDLLDAGERGAETDRRNAAATAAAAAANEAATEILRAAPPVDPALVARVAALAAAAAAAGQAAPGEPQAKAAFDAAKEASKASAKAAQRAAAASKVAAAYDNPAAAEALAAGGDCDQTHANLVAAGMDAEAVNVAEVAAAARRSGMALLEVERILTDPAAASKAARDAALQGAPDTDGLGVVITAREKDASDAGDAAKLAQEVLNVASATDANYKDLIDDAEAKAQVALGLAVMVVDEALRKRVVTQATFALKEVHAAAGKYADEQLDGANAALATEQGNQSTLTSASRQTLIDDYVGVGATNSMDGSALSAQTEELRAAMCKTANGLLAQELLDSADATEKRNAAAKAQALAAAPGASKLAKVEALVAVRDANEEVSKLATALVDDRIGKVPAVPGGVNATELTTAVGGVTPDAALRTAVAAFEAANSAAAKWSESANAVKVAVTEALSALSGSHPDTARLNQLNTEADTKVTQALAAQRAIDPDDAGSSISRLNAIASGWTAWINANGHTGVAQAGDIMASSGVATMMTTETKRRSNHVGAQQDELIRVASGIKFAPYPTVASGLPSGTNIVEPCNIALPPPPPPPPGAVGAAPPPPAPEAATIRKNHICGRHVREAFKFGHVDGGPNPDDVTAGHMIAAAYEGVPPWPGEGTGNLPPPGTKLRSLRKQAKAQKVNSFLPEEVNVGNVTQVVEKALSAVRANYADTAAFHTAIATAAQPGFLKDTVSVDIPPPADIHIGIKLAGTPAVPKADMVHGTKVTMTMPDMMAIGRAIGQ</sequence>
<protein>
    <submittedName>
        <fullName evidence="2">Uncharacterized protein</fullName>
    </submittedName>
</protein>
<dbReference type="EMBL" id="JBHDIY010000002">
    <property type="protein sequence ID" value="MFL4472085.1"/>
    <property type="molecule type" value="Genomic_DNA"/>
</dbReference>
<feature type="compositionally biased region" description="Low complexity" evidence="1">
    <location>
        <begin position="331"/>
        <end position="347"/>
    </location>
</feature>
<reference evidence="2 3" key="1">
    <citation type="submission" date="2024-08" db="EMBL/GenBank/DDBJ databases">
        <title>Tateyamaria sp. nov., isolated from marine algae.</title>
        <authorList>
            <person name="Choi B.J."/>
            <person name="Kim J.M."/>
            <person name="Lee J.K."/>
            <person name="Choi D.G."/>
            <person name="Bayburt H."/>
            <person name="Baek J.H."/>
            <person name="Han D.M."/>
            <person name="Jeon C.O."/>
        </authorList>
    </citation>
    <scope>NUCLEOTIDE SEQUENCE [LARGE SCALE GENOMIC DNA]</scope>
    <source>
        <strain evidence="2 3">KMU-156</strain>
    </source>
</reference>
<keyword evidence="3" id="KW-1185">Reference proteome</keyword>
<name>A0ABW8UZ29_9RHOB</name>
<feature type="region of interest" description="Disordered" evidence="1">
    <location>
        <begin position="324"/>
        <end position="347"/>
    </location>
</feature>
<evidence type="ECO:0000313" key="3">
    <source>
        <dbReference type="Proteomes" id="UP001627408"/>
    </source>
</evidence>
<accession>A0ABW8UZ29</accession>
<organism evidence="2 3">
    <name type="scientific">Tateyamaria armeniaca</name>
    <dbReference type="NCBI Taxonomy" id="2518930"/>
    <lineage>
        <taxon>Bacteria</taxon>
        <taxon>Pseudomonadati</taxon>
        <taxon>Pseudomonadota</taxon>
        <taxon>Alphaproteobacteria</taxon>
        <taxon>Rhodobacterales</taxon>
        <taxon>Roseobacteraceae</taxon>
        <taxon>Tateyamaria</taxon>
    </lineage>
</organism>
<comment type="caution">
    <text evidence="2">The sequence shown here is derived from an EMBL/GenBank/DDBJ whole genome shotgun (WGS) entry which is preliminary data.</text>
</comment>
<gene>
    <name evidence="2" type="ORF">ACERZ8_20205</name>
</gene>